<evidence type="ECO:0000313" key="3">
    <source>
        <dbReference type="Proteomes" id="UP000481153"/>
    </source>
</evidence>
<comment type="caution">
    <text evidence="2">The sequence shown here is derived from an EMBL/GenBank/DDBJ whole genome shotgun (WGS) entry which is preliminary data.</text>
</comment>
<dbReference type="Gene3D" id="2.60.40.420">
    <property type="entry name" value="Cupredoxins - blue copper proteins"/>
    <property type="match status" value="1"/>
</dbReference>
<name>A0A6G0WUN6_9STRA</name>
<feature type="region of interest" description="Disordered" evidence="1">
    <location>
        <begin position="20"/>
        <end position="73"/>
    </location>
</feature>
<keyword evidence="3" id="KW-1185">Reference proteome</keyword>
<protein>
    <submittedName>
        <fullName evidence="2">Uncharacterized protein</fullName>
    </submittedName>
</protein>
<reference evidence="2 3" key="1">
    <citation type="submission" date="2019-07" db="EMBL/GenBank/DDBJ databases">
        <title>Genomics analysis of Aphanomyces spp. identifies a new class of oomycete effector associated with host adaptation.</title>
        <authorList>
            <person name="Gaulin E."/>
        </authorList>
    </citation>
    <scope>NUCLEOTIDE SEQUENCE [LARGE SCALE GENOMIC DNA]</scope>
    <source>
        <strain evidence="2 3">ATCC 201684</strain>
    </source>
</reference>
<sequence>MTRRPTNFVENHRPYVVSNQMQHKKRHQVMRYRKKVPDPPLSPVGNNFQDDESDTASPDNQSSHESSPVKVHPIPTSSNVYVVNVQDFRFHPEHIVIERYSTIRWQIPADSNTVYSITISSAHSTNSPTLSQDNPTFEHTFDTLGTYAYSCSLYSFMNGTITVVATLSAEEMSRNMCFLDYPLPKKPSKILSPTSLAMYPFQKQLVVWREKQAPRESHEDDDTFAKKSRERIKKKAQKVAMNGLKPKPISTPTIETTTESLPELDNASLVEPVAPSVPCTHQVRIEDFAFSALPSRPVVGDTISWHVSSDSPGMVEHALRLRVVSHDGAVEQTLQSSTLKPGDHWSCLVLQPCTLYVECDVYHIKSEVVVAAPTPVILIGDVACPVDDASISTPSSPLSKPASPVVADSTDQPQPSIIQLFHKSKLKQKAMRSSYLIPDKERAKTGLIGFDAAATYDFLKRRAQEIKQDVHVVYACCRQV</sequence>
<feature type="compositionally biased region" description="Basic residues" evidence="1">
    <location>
        <begin position="22"/>
        <end position="34"/>
    </location>
</feature>
<evidence type="ECO:0000313" key="2">
    <source>
        <dbReference type="EMBL" id="KAF0731229.1"/>
    </source>
</evidence>
<dbReference type="VEuPathDB" id="FungiDB:AeMF1_011608"/>
<dbReference type="InterPro" id="IPR008972">
    <property type="entry name" value="Cupredoxin"/>
</dbReference>
<evidence type="ECO:0000256" key="1">
    <source>
        <dbReference type="SAM" id="MobiDB-lite"/>
    </source>
</evidence>
<gene>
    <name evidence="2" type="ORF">Ae201684_011489</name>
</gene>
<dbReference type="Proteomes" id="UP000481153">
    <property type="component" value="Unassembled WGS sequence"/>
</dbReference>
<feature type="region of interest" description="Disordered" evidence="1">
    <location>
        <begin position="392"/>
        <end position="411"/>
    </location>
</feature>
<feature type="compositionally biased region" description="Polar residues" evidence="1">
    <location>
        <begin position="55"/>
        <end position="66"/>
    </location>
</feature>
<proteinExistence type="predicted"/>
<accession>A0A6G0WUN6</accession>
<dbReference type="SUPFAM" id="SSF49503">
    <property type="entry name" value="Cupredoxins"/>
    <property type="match status" value="1"/>
</dbReference>
<dbReference type="EMBL" id="VJMJ01000146">
    <property type="protein sequence ID" value="KAF0731229.1"/>
    <property type="molecule type" value="Genomic_DNA"/>
</dbReference>
<organism evidence="2 3">
    <name type="scientific">Aphanomyces euteiches</name>
    <dbReference type="NCBI Taxonomy" id="100861"/>
    <lineage>
        <taxon>Eukaryota</taxon>
        <taxon>Sar</taxon>
        <taxon>Stramenopiles</taxon>
        <taxon>Oomycota</taxon>
        <taxon>Saprolegniomycetes</taxon>
        <taxon>Saprolegniales</taxon>
        <taxon>Verrucalvaceae</taxon>
        <taxon>Aphanomyces</taxon>
    </lineage>
</organism>
<dbReference type="AlphaFoldDB" id="A0A6G0WUN6"/>